<keyword evidence="3" id="KW-1185">Reference proteome</keyword>
<evidence type="ECO:0000313" key="2">
    <source>
        <dbReference type="EMBL" id="TFW19167.1"/>
    </source>
</evidence>
<dbReference type="InterPro" id="IPR031807">
    <property type="entry name" value="HicB-like"/>
</dbReference>
<sequence length="96" mass="10267">MDIPILIQKTVGVRKLYGVTVPDIPGCVTTGETVDKAMSNATKAIYGHVGQLVEQGKAFEIKPSQLETLSQEPDYAGGIWALVSLDLARLDDPPAD</sequence>
<feature type="domain" description="HicB-like antitoxin of toxin-antitoxin system" evidence="1">
    <location>
        <begin position="4"/>
        <end position="92"/>
    </location>
</feature>
<accession>A0A4Y9SGA1</accession>
<proteinExistence type="predicted"/>
<dbReference type="AlphaFoldDB" id="A0A4Y9SGA1"/>
<dbReference type="Proteomes" id="UP000297729">
    <property type="component" value="Unassembled WGS sequence"/>
</dbReference>
<dbReference type="EMBL" id="SPVG01000173">
    <property type="protein sequence ID" value="TFW19167.1"/>
    <property type="molecule type" value="Genomic_DNA"/>
</dbReference>
<evidence type="ECO:0000313" key="3">
    <source>
        <dbReference type="Proteomes" id="UP000297729"/>
    </source>
</evidence>
<dbReference type="OrthoDB" id="9807959at2"/>
<protein>
    <submittedName>
        <fullName evidence="2">HicB family protein</fullName>
    </submittedName>
</protein>
<evidence type="ECO:0000259" key="1">
    <source>
        <dbReference type="Pfam" id="PF15919"/>
    </source>
</evidence>
<name>A0A4Y9SGA1_9BURK</name>
<organism evidence="2 3">
    <name type="scientific">Duganella callida</name>
    <dbReference type="NCBI Taxonomy" id="2561932"/>
    <lineage>
        <taxon>Bacteria</taxon>
        <taxon>Pseudomonadati</taxon>
        <taxon>Pseudomonadota</taxon>
        <taxon>Betaproteobacteria</taxon>
        <taxon>Burkholderiales</taxon>
        <taxon>Oxalobacteraceae</taxon>
        <taxon>Telluria group</taxon>
        <taxon>Duganella</taxon>
    </lineage>
</organism>
<gene>
    <name evidence="2" type="ORF">E4L98_16690</name>
</gene>
<dbReference type="Pfam" id="PF15919">
    <property type="entry name" value="HicB_lk_antitox"/>
    <property type="match status" value="1"/>
</dbReference>
<reference evidence="2 3" key="1">
    <citation type="submission" date="2019-03" db="EMBL/GenBank/DDBJ databases">
        <title>Draft Genome Sequence of Duganella callidus sp. nov., a Novel Duganella Species Isolated from Cultivated Soil.</title>
        <authorList>
            <person name="Raths R."/>
            <person name="Peta V."/>
            <person name="Bucking H."/>
        </authorList>
    </citation>
    <scope>NUCLEOTIDE SEQUENCE [LARGE SCALE GENOMIC DNA]</scope>
    <source>
        <strain evidence="2 3">DN04</strain>
    </source>
</reference>
<comment type="caution">
    <text evidence="2">The sequence shown here is derived from an EMBL/GenBank/DDBJ whole genome shotgun (WGS) entry which is preliminary data.</text>
</comment>
<dbReference type="RefSeq" id="WP_135202678.1">
    <property type="nucleotide sequence ID" value="NZ_SPVG01000173.1"/>
</dbReference>
<dbReference type="SUPFAM" id="SSF143100">
    <property type="entry name" value="TTHA1013/TTHA0281-like"/>
    <property type="match status" value="1"/>
</dbReference>
<dbReference type="InterPro" id="IPR035069">
    <property type="entry name" value="TTHA1013/TTHA0281-like"/>
</dbReference>
<dbReference type="Gene3D" id="3.30.160.250">
    <property type="match status" value="1"/>
</dbReference>